<dbReference type="STRING" id="1314776.A0A166HFA8"/>
<accession>A0A166HFA8</accession>
<protein>
    <recommendedName>
        <fullName evidence="2">T6SS Phospholipase effector Tle1-like catalytic domain-containing protein</fullName>
    </recommendedName>
</protein>
<evidence type="ECO:0000313" key="3">
    <source>
        <dbReference type="EMBL" id="KZT42652.1"/>
    </source>
</evidence>
<dbReference type="AlphaFoldDB" id="A0A166HFA8"/>
<dbReference type="PANTHER" id="PTHR33840:SF2">
    <property type="entry name" value="TLE1 PHOSPHOLIPASE DOMAIN-CONTAINING PROTEIN"/>
    <property type="match status" value="1"/>
</dbReference>
<gene>
    <name evidence="3" type="ORF">SISSUDRAFT_979749</name>
</gene>
<evidence type="ECO:0000256" key="1">
    <source>
        <dbReference type="SAM" id="MobiDB-lite"/>
    </source>
</evidence>
<dbReference type="OrthoDB" id="3162439at2759"/>
<evidence type="ECO:0000259" key="2">
    <source>
        <dbReference type="Pfam" id="PF09994"/>
    </source>
</evidence>
<reference evidence="3 4" key="1">
    <citation type="journal article" date="2016" name="Mol. Biol. Evol.">
        <title>Comparative Genomics of Early-Diverging Mushroom-Forming Fungi Provides Insights into the Origins of Lignocellulose Decay Capabilities.</title>
        <authorList>
            <person name="Nagy L.G."/>
            <person name="Riley R."/>
            <person name="Tritt A."/>
            <person name="Adam C."/>
            <person name="Daum C."/>
            <person name="Floudas D."/>
            <person name="Sun H."/>
            <person name="Yadav J.S."/>
            <person name="Pangilinan J."/>
            <person name="Larsson K.H."/>
            <person name="Matsuura K."/>
            <person name="Barry K."/>
            <person name="Labutti K."/>
            <person name="Kuo R."/>
            <person name="Ohm R.A."/>
            <person name="Bhattacharya S.S."/>
            <person name="Shirouzu T."/>
            <person name="Yoshinaga Y."/>
            <person name="Martin F.M."/>
            <person name="Grigoriev I.V."/>
            <person name="Hibbett D.S."/>
        </authorList>
    </citation>
    <scope>NUCLEOTIDE SEQUENCE [LARGE SCALE GENOMIC DNA]</scope>
    <source>
        <strain evidence="3 4">HHB10207 ss-3</strain>
    </source>
</reference>
<keyword evidence="4" id="KW-1185">Reference proteome</keyword>
<dbReference type="PANTHER" id="PTHR33840">
    <property type="match status" value="1"/>
</dbReference>
<dbReference type="Pfam" id="PF09994">
    <property type="entry name" value="T6SS_Tle1-like_cat"/>
    <property type="match status" value="1"/>
</dbReference>
<sequence length="436" mass="49223">MSSLNGLPIKQGRNLVLCFDGTDAKFRSKNTNVVKFFGLLQKENVDRQMCYYQAGIGTYVSPGMVSPLTSWLAKVADEAVAWYLDHHVMGGYRFLMQNYRAGDKICLFGFSRGAYTARALAAMLYSVGLLPQDNQEQIAFAYAVYKKTGSQKTNKKTNYSGDDAMGQARKFKQTFCRPVVIEFVGCWDTVASTGLLMSKTLPFVSSNTAIRVFRHALSLDEHRVKYIPNTWHRTAPTPTEAARDPQKASYASGYNSPHEKMGHETRPETDVLEVWFAGCHSDVGGGNQPSEQTGTLSTLTLSWMVHEVIASQCGILFEETYLAQAGIAITAQEPTIHPRLLRTFEIDAFSAPITDSLKSKPWWWILELLPLRRSWQDENGAWHWTYVPNLGRGREIHVPNPNFSVSVKERMNDPKLKYKPRARYHGEPRWVSGNYI</sequence>
<organism evidence="3 4">
    <name type="scientific">Sistotremastrum suecicum HHB10207 ss-3</name>
    <dbReference type="NCBI Taxonomy" id="1314776"/>
    <lineage>
        <taxon>Eukaryota</taxon>
        <taxon>Fungi</taxon>
        <taxon>Dikarya</taxon>
        <taxon>Basidiomycota</taxon>
        <taxon>Agaricomycotina</taxon>
        <taxon>Agaricomycetes</taxon>
        <taxon>Sistotremastrales</taxon>
        <taxon>Sistotremastraceae</taxon>
        <taxon>Sistotremastrum</taxon>
    </lineage>
</organism>
<dbReference type="Proteomes" id="UP000076798">
    <property type="component" value="Unassembled WGS sequence"/>
</dbReference>
<dbReference type="EMBL" id="KV428012">
    <property type="protein sequence ID" value="KZT42652.1"/>
    <property type="molecule type" value="Genomic_DNA"/>
</dbReference>
<name>A0A166HFA8_9AGAM</name>
<proteinExistence type="predicted"/>
<dbReference type="InterPro" id="IPR018712">
    <property type="entry name" value="Tle1-like_cat"/>
</dbReference>
<evidence type="ECO:0000313" key="4">
    <source>
        <dbReference type="Proteomes" id="UP000076798"/>
    </source>
</evidence>
<feature type="domain" description="T6SS Phospholipase effector Tle1-like catalytic" evidence="2">
    <location>
        <begin position="13"/>
        <end position="307"/>
    </location>
</feature>
<feature type="region of interest" description="Disordered" evidence="1">
    <location>
        <begin position="234"/>
        <end position="264"/>
    </location>
</feature>